<comment type="similarity">
    <text evidence="1">Belongs to the four-carbon acid sugar kinase family.</text>
</comment>
<evidence type="ECO:0000259" key="7">
    <source>
        <dbReference type="Pfam" id="PF07005"/>
    </source>
</evidence>
<evidence type="ECO:0000313" key="10">
    <source>
        <dbReference type="Proteomes" id="UP001302349"/>
    </source>
</evidence>
<dbReference type="Proteomes" id="UP001302349">
    <property type="component" value="Chromosome"/>
</dbReference>
<evidence type="ECO:0000259" key="8">
    <source>
        <dbReference type="Pfam" id="PF17042"/>
    </source>
</evidence>
<keyword evidence="5" id="KW-0067">ATP-binding</keyword>
<evidence type="ECO:0000256" key="3">
    <source>
        <dbReference type="ARBA" id="ARBA00022741"/>
    </source>
</evidence>
<evidence type="ECO:0000256" key="1">
    <source>
        <dbReference type="ARBA" id="ARBA00005715"/>
    </source>
</evidence>
<dbReference type="InterPro" id="IPR031475">
    <property type="entry name" value="NBD_C"/>
</dbReference>
<accession>A0ABZ0IS87</accession>
<dbReference type="Gene3D" id="3.40.980.20">
    <property type="entry name" value="Four-carbon acid sugar kinase, nucleotide binding domain"/>
    <property type="match status" value="1"/>
</dbReference>
<evidence type="ECO:0000256" key="6">
    <source>
        <dbReference type="ARBA" id="ARBA00023277"/>
    </source>
</evidence>
<dbReference type="InterPro" id="IPR010737">
    <property type="entry name" value="4-carb_acid_sugar_kinase_N"/>
</dbReference>
<feature type="domain" description="Four-carbon acid sugar kinase N-terminal" evidence="7">
    <location>
        <begin position="35"/>
        <end position="270"/>
    </location>
</feature>
<protein>
    <submittedName>
        <fullName evidence="9">Four-carbon acid sugar kinase family protein</fullName>
    </submittedName>
</protein>
<proteinExistence type="inferred from homology"/>
<keyword evidence="6" id="KW-0119">Carbohydrate metabolism</keyword>
<evidence type="ECO:0000256" key="5">
    <source>
        <dbReference type="ARBA" id="ARBA00022840"/>
    </source>
</evidence>
<keyword evidence="3" id="KW-0547">Nucleotide-binding</keyword>
<dbReference type="Pfam" id="PF17042">
    <property type="entry name" value="NBD_C"/>
    <property type="match status" value="1"/>
</dbReference>
<feature type="domain" description="Four-carbon acid sugar kinase nucleotide binding" evidence="8">
    <location>
        <begin position="296"/>
        <end position="458"/>
    </location>
</feature>
<dbReference type="Pfam" id="PF07005">
    <property type="entry name" value="SBD_N"/>
    <property type="match status" value="1"/>
</dbReference>
<dbReference type="InterPro" id="IPR042213">
    <property type="entry name" value="NBD_C_sf"/>
</dbReference>
<dbReference type="SUPFAM" id="SSF142764">
    <property type="entry name" value="YgbK-like"/>
    <property type="match status" value="1"/>
</dbReference>
<evidence type="ECO:0000313" key="9">
    <source>
        <dbReference type="EMBL" id="WOK07890.1"/>
    </source>
</evidence>
<organism evidence="9 10">
    <name type="scientific">Imperialibacter roseus</name>
    <dbReference type="NCBI Taxonomy" id="1324217"/>
    <lineage>
        <taxon>Bacteria</taxon>
        <taxon>Pseudomonadati</taxon>
        <taxon>Bacteroidota</taxon>
        <taxon>Cytophagia</taxon>
        <taxon>Cytophagales</taxon>
        <taxon>Flammeovirgaceae</taxon>
        <taxon>Imperialibacter</taxon>
    </lineage>
</organism>
<dbReference type="InterPro" id="IPR037051">
    <property type="entry name" value="4-carb_acid_sugar_kinase_N_sf"/>
</dbReference>
<sequence length="468" mass="50618">MYENVNEKFNQLPPDYPEDLLPAIQKEFLESEKTIVVLDDDPTGTQTCYDVMVLTSWEVALITAELRQQPSILYILTNSRSLPEAEAIHLALEIGRNLKEAAKESQREVVVVSRSDSTLRGHFPAEVDAVAKALGFQGAVTVLVPAFIEGARYTIDDVHYLVENEELVPVSDTPFAKDVSFGYQHANLKEWVEEKTRGLIKASEVNSVSIEDLRAGGPKVVAEKLEACANGSVCIMNAASYRDLEVGVLGLIMAERSGKKFLYRTSATFVPTRAGMVSGKLYVPQKEDTASSHGSLVMVGSHVPKTTAQLAYLLKQGRHQKLEIDVSQLLQSQDLSGEASAISAQVDAWLAAGEDVVVHTSRRLETGADAESSLKINALVSSFLVAIVRGTSVRPKFIVAKGGITSSDLASKGLLVQKATVLGPVIPGVPVWKLHQESKFPGLIYVVFPGNVGDDKALTLVCEKFGAG</sequence>
<gene>
    <name evidence="9" type="ORF">RT717_04515</name>
</gene>
<evidence type="ECO:0000256" key="2">
    <source>
        <dbReference type="ARBA" id="ARBA00022679"/>
    </source>
</evidence>
<dbReference type="Gene3D" id="3.40.50.10840">
    <property type="entry name" value="Putative sugar-binding, N-terminal domain"/>
    <property type="match status" value="1"/>
</dbReference>
<dbReference type="EMBL" id="CP136051">
    <property type="protein sequence ID" value="WOK07890.1"/>
    <property type="molecule type" value="Genomic_DNA"/>
</dbReference>
<reference evidence="9 10" key="1">
    <citation type="journal article" date="2023" name="Microbiol. Resour. Announc.">
        <title>Complete Genome Sequence of Imperialibacter roseus strain P4T.</title>
        <authorList>
            <person name="Tizabi D.R."/>
            <person name="Bachvaroff T."/>
            <person name="Hill R.T."/>
        </authorList>
    </citation>
    <scope>NUCLEOTIDE SEQUENCE [LARGE SCALE GENOMIC DNA]</scope>
    <source>
        <strain evidence="9 10">P4T</strain>
    </source>
</reference>
<evidence type="ECO:0000256" key="4">
    <source>
        <dbReference type="ARBA" id="ARBA00022777"/>
    </source>
</evidence>
<dbReference type="RefSeq" id="WP_317490539.1">
    <property type="nucleotide sequence ID" value="NZ_CP136051.1"/>
</dbReference>
<keyword evidence="2" id="KW-0808">Transferase</keyword>
<keyword evidence="4 9" id="KW-0418">Kinase</keyword>
<name>A0ABZ0IS87_9BACT</name>
<dbReference type="GO" id="GO:0016301">
    <property type="term" value="F:kinase activity"/>
    <property type="evidence" value="ECO:0007669"/>
    <property type="project" value="UniProtKB-KW"/>
</dbReference>
<keyword evidence="10" id="KW-1185">Reference proteome</keyword>